<dbReference type="Proteomes" id="UP000028602">
    <property type="component" value="Unassembled WGS sequence"/>
</dbReference>
<comment type="caution">
    <text evidence="1">The sequence shown here is derived from an EMBL/GenBank/DDBJ whole genome shotgun (WGS) entry which is preliminary data.</text>
</comment>
<evidence type="ECO:0000313" key="1">
    <source>
        <dbReference type="EMBL" id="KFD22267.1"/>
    </source>
</evidence>
<dbReference type="AlphaFoldDB" id="A0A085JP71"/>
<keyword evidence="2" id="KW-1185">Reference proteome</keyword>
<dbReference type="EMBL" id="JMPR01000008">
    <property type="protein sequence ID" value="KFD22267.1"/>
    <property type="molecule type" value="Genomic_DNA"/>
</dbReference>
<organism evidence="1 2">
    <name type="scientific">Tatumella ptyseos ATCC 33301</name>
    <dbReference type="NCBI Taxonomy" id="1005995"/>
    <lineage>
        <taxon>Bacteria</taxon>
        <taxon>Pseudomonadati</taxon>
        <taxon>Pseudomonadota</taxon>
        <taxon>Gammaproteobacteria</taxon>
        <taxon>Enterobacterales</taxon>
        <taxon>Erwiniaceae</taxon>
        <taxon>Tatumella</taxon>
    </lineage>
</organism>
<name>A0A085JP71_9GAMM</name>
<reference evidence="1 2" key="1">
    <citation type="submission" date="2014-05" db="EMBL/GenBank/DDBJ databases">
        <title>ATOL: Assembling a taxonomically balanced genome-scale reconstruction of the evolutionary history of the Enterobacteriaceae.</title>
        <authorList>
            <person name="Plunkett G.III."/>
            <person name="Neeno-Eckwall E.C."/>
            <person name="Glasner J.D."/>
            <person name="Perna N.T."/>
        </authorList>
    </citation>
    <scope>NUCLEOTIDE SEQUENCE [LARGE SCALE GENOMIC DNA]</scope>
    <source>
        <strain evidence="1 2">ATCC 33301</strain>
    </source>
</reference>
<accession>A0A085JP71</accession>
<sequence length="73" mass="8158">MKMGKLPSGSMINKRSTVTEIISVMGQSYPLVSADISSMIKKAWRIEFIYLPARVHFVELGVIGKSDYYMQAG</sequence>
<gene>
    <name evidence="1" type="ORF">GTPT_0441</name>
</gene>
<evidence type="ECO:0000313" key="2">
    <source>
        <dbReference type="Proteomes" id="UP000028602"/>
    </source>
</evidence>
<proteinExistence type="predicted"/>
<protein>
    <submittedName>
        <fullName evidence="1">Uncharacterized protein</fullName>
    </submittedName>
</protein>